<protein>
    <submittedName>
        <fullName evidence="2">Uncharacterized protein</fullName>
    </submittedName>
</protein>
<evidence type="ECO:0000256" key="1">
    <source>
        <dbReference type="SAM" id="Phobius"/>
    </source>
</evidence>
<evidence type="ECO:0000313" key="2">
    <source>
        <dbReference type="EMBL" id="OIW23635.1"/>
    </source>
</evidence>
<feature type="transmembrane region" description="Helical" evidence="1">
    <location>
        <begin position="193"/>
        <end position="213"/>
    </location>
</feature>
<organism evidence="2 3">
    <name type="scientific">Coniochaeta ligniaria NRRL 30616</name>
    <dbReference type="NCBI Taxonomy" id="1408157"/>
    <lineage>
        <taxon>Eukaryota</taxon>
        <taxon>Fungi</taxon>
        <taxon>Dikarya</taxon>
        <taxon>Ascomycota</taxon>
        <taxon>Pezizomycotina</taxon>
        <taxon>Sordariomycetes</taxon>
        <taxon>Sordariomycetidae</taxon>
        <taxon>Coniochaetales</taxon>
        <taxon>Coniochaetaceae</taxon>
        <taxon>Coniochaeta</taxon>
    </lineage>
</organism>
<proteinExistence type="predicted"/>
<sequence length="278" mass="30914">MSINVLLHHFTLPQIPRRIVPLLRTEPVFNQTNMSQPLPTTMSLTGGDTFANASQCASSLSTPNGIIGLSPEFYGTLAAVIPAIAYPFMPSDGRLHCEFILEITIMTNVTIHFLNMLCWFGGVNYTHFQPWVFRALVFATWLVYQARITSEHIEEAAQHPNDFLFSNYETTAFAAWYFFGYVTSFMGSPAISLQNAACLIIMAIGCLYWDFVLAEGCTRVVSLVFCRLGPRSVPGWFWLGSGEFAPSWSNTIAWLVTISAPILLCLWAAAMATVMLRG</sequence>
<gene>
    <name evidence="2" type="ORF">CONLIGDRAFT_137197</name>
</gene>
<feature type="transmembrane region" description="Helical" evidence="1">
    <location>
        <begin position="165"/>
        <end position="187"/>
    </location>
</feature>
<dbReference type="InParanoid" id="A0A1J7I8D4"/>
<feature type="transmembrane region" description="Helical" evidence="1">
    <location>
        <begin position="251"/>
        <end position="276"/>
    </location>
</feature>
<reference evidence="2 3" key="1">
    <citation type="submission" date="2016-10" db="EMBL/GenBank/DDBJ databases">
        <title>Draft genome sequence of Coniochaeta ligniaria NRRL30616, a lignocellulolytic fungus for bioabatement of inhibitors in plant biomass hydrolysates.</title>
        <authorList>
            <consortium name="DOE Joint Genome Institute"/>
            <person name="Jimenez D.J."/>
            <person name="Hector R.E."/>
            <person name="Riley R."/>
            <person name="Sun H."/>
            <person name="Grigoriev I.V."/>
            <person name="Van Elsas J.D."/>
            <person name="Nichols N.N."/>
        </authorList>
    </citation>
    <scope>NUCLEOTIDE SEQUENCE [LARGE SCALE GENOMIC DNA]</scope>
    <source>
        <strain evidence="2 3">NRRL 30616</strain>
    </source>
</reference>
<dbReference type="AlphaFoldDB" id="A0A1J7I8D4"/>
<feature type="transmembrane region" description="Helical" evidence="1">
    <location>
        <begin position="128"/>
        <end position="144"/>
    </location>
</feature>
<dbReference type="OrthoDB" id="4685364at2759"/>
<dbReference type="EMBL" id="KV875106">
    <property type="protein sequence ID" value="OIW23635.1"/>
    <property type="molecule type" value="Genomic_DNA"/>
</dbReference>
<name>A0A1J7I8D4_9PEZI</name>
<keyword evidence="1" id="KW-1133">Transmembrane helix</keyword>
<evidence type="ECO:0000313" key="3">
    <source>
        <dbReference type="Proteomes" id="UP000182658"/>
    </source>
</evidence>
<keyword evidence="1" id="KW-0472">Membrane</keyword>
<accession>A0A1J7I8D4</accession>
<feature type="transmembrane region" description="Helical" evidence="1">
    <location>
        <begin position="99"/>
        <end position="122"/>
    </location>
</feature>
<keyword evidence="3" id="KW-1185">Reference proteome</keyword>
<keyword evidence="1" id="KW-0812">Transmembrane</keyword>
<dbReference type="Proteomes" id="UP000182658">
    <property type="component" value="Unassembled WGS sequence"/>
</dbReference>